<dbReference type="PANTHER" id="PTHR46118">
    <property type="entry name" value="PROTEIN ABHD11"/>
    <property type="match status" value="1"/>
</dbReference>
<dbReference type="Pfam" id="PF00561">
    <property type="entry name" value="Abhydrolase_1"/>
    <property type="match status" value="1"/>
</dbReference>
<evidence type="ECO:0000256" key="1">
    <source>
        <dbReference type="ARBA" id="ARBA00022801"/>
    </source>
</evidence>
<accession>A0A953L8B6</accession>
<dbReference type="AlphaFoldDB" id="A0A953L8B6"/>
<keyword evidence="4" id="KW-1185">Reference proteome</keyword>
<dbReference type="PANTHER" id="PTHR46118:SF4">
    <property type="entry name" value="PROTEIN ABHD11"/>
    <property type="match status" value="1"/>
</dbReference>
<organism evidence="3 4">
    <name type="scientific">Membranihabitans marinus</name>
    <dbReference type="NCBI Taxonomy" id="1227546"/>
    <lineage>
        <taxon>Bacteria</taxon>
        <taxon>Pseudomonadati</taxon>
        <taxon>Bacteroidota</taxon>
        <taxon>Saprospiria</taxon>
        <taxon>Saprospirales</taxon>
        <taxon>Saprospiraceae</taxon>
        <taxon>Membranihabitans</taxon>
    </lineage>
</organism>
<proteinExistence type="predicted"/>
<name>A0A953L8B6_9BACT</name>
<protein>
    <submittedName>
        <fullName evidence="3">Alpha/beta fold hydrolase</fullName>
    </submittedName>
</protein>
<reference evidence="3" key="1">
    <citation type="submission" date="2021-06" db="EMBL/GenBank/DDBJ databases">
        <title>44 bacteria genomes isolated from Dapeng, Shenzhen.</title>
        <authorList>
            <person name="Zheng W."/>
            <person name="Yu S."/>
            <person name="Huang Y."/>
        </authorList>
    </citation>
    <scope>NUCLEOTIDE SEQUENCE</scope>
    <source>
        <strain evidence="3">DP5N28-2</strain>
    </source>
</reference>
<evidence type="ECO:0000259" key="2">
    <source>
        <dbReference type="Pfam" id="PF00561"/>
    </source>
</evidence>
<dbReference type="InterPro" id="IPR000639">
    <property type="entry name" value="Epox_hydrolase-like"/>
</dbReference>
<sequence length="255" mass="28927">MTTLNYKKYGQGEPLIILHGLFGALDNWATLGRKWAEHYTVYLVDLRNHGKSPHTESHTIGDMAEDVKNFIQQHDIRNPIVLGHSMGGKAAMELALSQPDLVSALIIADIGAQAYPRGHDHIIEAIRSVDPARMESRKDIEQKLSETIQDPGVVFFIAKNIDRTKEGYRWKMNIDTIERDYEEILKAIKTGRIFDKPTFLLRGGKSGYVTSENINLLRQLFPNIQIETIEGAGHWLHAEKPDEFEEQVRAIMKGV</sequence>
<dbReference type="RefSeq" id="WP_222581173.1">
    <property type="nucleotide sequence ID" value="NZ_JAHVHU010000016.1"/>
</dbReference>
<evidence type="ECO:0000313" key="4">
    <source>
        <dbReference type="Proteomes" id="UP000753961"/>
    </source>
</evidence>
<comment type="caution">
    <text evidence="3">The sequence shown here is derived from an EMBL/GenBank/DDBJ whole genome shotgun (WGS) entry which is preliminary data.</text>
</comment>
<dbReference type="PRINTS" id="PR00412">
    <property type="entry name" value="EPOXHYDRLASE"/>
</dbReference>
<dbReference type="InterPro" id="IPR000073">
    <property type="entry name" value="AB_hydrolase_1"/>
</dbReference>
<dbReference type="Proteomes" id="UP000753961">
    <property type="component" value="Unassembled WGS sequence"/>
</dbReference>
<dbReference type="GO" id="GO:0016787">
    <property type="term" value="F:hydrolase activity"/>
    <property type="evidence" value="ECO:0007669"/>
    <property type="project" value="UniProtKB-KW"/>
</dbReference>
<dbReference type="EMBL" id="JAHVHU010000016">
    <property type="protein sequence ID" value="MBY5959637.1"/>
    <property type="molecule type" value="Genomic_DNA"/>
</dbReference>
<dbReference type="Gene3D" id="3.40.50.1820">
    <property type="entry name" value="alpha/beta hydrolase"/>
    <property type="match status" value="1"/>
</dbReference>
<dbReference type="InterPro" id="IPR029058">
    <property type="entry name" value="AB_hydrolase_fold"/>
</dbReference>
<evidence type="ECO:0000313" key="3">
    <source>
        <dbReference type="EMBL" id="MBY5959637.1"/>
    </source>
</evidence>
<dbReference type="SUPFAM" id="SSF53474">
    <property type="entry name" value="alpha/beta-Hydrolases"/>
    <property type="match status" value="1"/>
</dbReference>
<feature type="domain" description="AB hydrolase-1" evidence="2">
    <location>
        <begin position="14"/>
        <end position="241"/>
    </location>
</feature>
<keyword evidence="1 3" id="KW-0378">Hydrolase</keyword>
<gene>
    <name evidence="3" type="ORF">KUV50_15900</name>
</gene>